<dbReference type="InterPro" id="IPR013780">
    <property type="entry name" value="Glyco_hydro_b"/>
</dbReference>
<dbReference type="Pfam" id="PF09261">
    <property type="entry name" value="Alpha-mann_mid"/>
    <property type="match status" value="1"/>
</dbReference>
<dbReference type="Pfam" id="PF07748">
    <property type="entry name" value="Glyco_hydro_38C"/>
    <property type="match status" value="1"/>
</dbReference>
<gene>
    <name evidence="13" type="ORF">CSSPTR1EN2_LOCUS15000</name>
</gene>
<dbReference type="InterPro" id="IPR037094">
    <property type="entry name" value="Glyco_hydro_38_cen_sf"/>
</dbReference>
<evidence type="ECO:0000256" key="7">
    <source>
        <dbReference type="ARBA" id="ARBA00023157"/>
    </source>
</evidence>
<reference evidence="13" key="1">
    <citation type="submission" date="2024-02" db="EMBL/GenBank/DDBJ databases">
        <authorList>
            <consortium name="ELIXIR-Norway"/>
            <consortium name="Elixir Norway"/>
        </authorList>
    </citation>
    <scope>NUCLEOTIDE SEQUENCE</scope>
</reference>
<evidence type="ECO:0000256" key="4">
    <source>
        <dbReference type="ARBA" id="ARBA00022723"/>
    </source>
</evidence>
<evidence type="ECO:0000256" key="1">
    <source>
        <dbReference type="ARBA" id="ARBA00000365"/>
    </source>
</evidence>
<feature type="chain" id="PRO_5044968581" description="Alpha-mannosidase" evidence="10">
    <location>
        <begin position="33"/>
        <end position="1044"/>
    </location>
</feature>
<comment type="cofactor">
    <cofactor evidence="10">
        <name>Zn(2+)</name>
        <dbReference type="ChEBI" id="CHEBI:29105"/>
    </cofactor>
    <text evidence="10">Binds 1 zinc ion per subunit.</text>
</comment>
<dbReference type="SUPFAM" id="SSF88713">
    <property type="entry name" value="Glycoside hydrolase/deacetylase"/>
    <property type="match status" value="1"/>
</dbReference>
<dbReference type="PANTHER" id="PTHR11607">
    <property type="entry name" value="ALPHA-MANNOSIDASE"/>
    <property type="match status" value="1"/>
</dbReference>
<dbReference type="Pfam" id="PF17677">
    <property type="entry name" value="Glyco_hydro38C2"/>
    <property type="match status" value="1"/>
</dbReference>
<dbReference type="InterPro" id="IPR027291">
    <property type="entry name" value="Glyco_hydro_38_N_sf"/>
</dbReference>
<dbReference type="Proteomes" id="UP001497512">
    <property type="component" value="Chromosome 3"/>
</dbReference>
<evidence type="ECO:0000259" key="12">
    <source>
        <dbReference type="SMART" id="SM00872"/>
    </source>
</evidence>
<evidence type="ECO:0000313" key="14">
    <source>
        <dbReference type="Proteomes" id="UP001497512"/>
    </source>
</evidence>
<dbReference type="Gene3D" id="3.20.110.10">
    <property type="entry name" value="Glycoside hydrolase 38, N terminal domain"/>
    <property type="match status" value="1"/>
</dbReference>
<dbReference type="InterPro" id="IPR015341">
    <property type="entry name" value="Glyco_hydro_38_cen"/>
</dbReference>
<protein>
    <recommendedName>
        <fullName evidence="3 10">Alpha-mannosidase</fullName>
        <ecNumber evidence="10">3.2.1.-</ecNumber>
    </recommendedName>
</protein>
<keyword evidence="14" id="KW-1185">Reference proteome</keyword>
<dbReference type="InterPro" id="IPR041147">
    <property type="entry name" value="GH38_C"/>
</dbReference>
<proteinExistence type="inferred from homology"/>
<dbReference type="InterPro" id="IPR000602">
    <property type="entry name" value="Glyco_hydro_38_N"/>
</dbReference>
<evidence type="ECO:0000256" key="8">
    <source>
        <dbReference type="ARBA" id="ARBA00023180"/>
    </source>
</evidence>
<dbReference type="Gene3D" id="2.60.40.1360">
    <property type="match status" value="1"/>
</dbReference>
<keyword evidence="7" id="KW-1015">Disulfide bond</keyword>
<dbReference type="Pfam" id="PF01074">
    <property type="entry name" value="Glyco_hydro_38N"/>
    <property type="match status" value="1"/>
</dbReference>
<dbReference type="InterPro" id="IPR011330">
    <property type="entry name" value="Glyco_hydro/deAcase_b/a-brl"/>
</dbReference>
<evidence type="ECO:0000256" key="5">
    <source>
        <dbReference type="ARBA" id="ARBA00022801"/>
    </source>
</evidence>
<dbReference type="InterPro" id="IPR028995">
    <property type="entry name" value="Glyco_hydro_57/38_cen_sf"/>
</dbReference>
<dbReference type="Gene3D" id="1.20.1270.50">
    <property type="entry name" value="Glycoside hydrolase family 38, central domain"/>
    <property type="match status" value="2"/>
</dbReference>
<evidence type="ECO:0000313" key="13">
    <source>
        <dbReference type="EMBL" id="CAK9219931.1"/>
    </source>
</evidence>
<dbReference type="InterPro" id="IPR011013">
    <property type="entry name" value="Gal_mutarotase_sf_dom"/>
</dbReference>
<evidence type="ECO:0000256" key="11">
    <source>
        <dbReference type="SAM" id="MobiDB-lite"/>
    </source>
</evidence>
<dbReference type="InterPro" id="IPR011682">
    <property type="entry name" value="Glyco_hydro_38_C"/>
</dbReference>
<comment type="catalytic activity">
    <reaction evidence="1">
        <text>Hydrolysis of terminal, non-reducing alpha-D-mannose residues in alpha-D-mannosides.</text>
        <dbReference type="EC" id="3.2.1.24"/>
    </reaction>
</comment>
<dbReference type="EMBL" id="OZ019895">
    <property type="protein sequence ID" value="CAK9219931.1"/>
    <property type="molecule type" value="Genomic_DNA"/>
</dbReference>
<feature type="signal peptide" evidence="10">
    <location>
        <begin position="1"/>
        <end position="32"/>
    </location>
</feature>
<keyword evidence="10" id="KW-0732">Signal</keyword>
<accession>A0ABP0UFH2</accession>
<feature type="region of interest" description="Disordered" evidence="11">
    <location>
        <begin position="1002"/>
        <end position="1024"/>
    </location>
</feature>
<evidence type="ECO:0000256" key="9">
    <source>
        <dbReference type="ARBA" id="ARBA00023295"/>
    </source>
</evidence>
<dbReference type="EC" id="3.2.1.-" evidence="10"/>
<feature type="domain" description="Glycoside hydrolase family 38 central" evidence="12">
    <location>
        <begin position="376"/>
        <end position="450"/>
    </location>
</feature>
<keyword evidence="4 10" id="KW-0479">Metal-binding</keyword>
<dbReference type="Gene3D" id="2.60.40.1180">
    <property type="entry name" value="Golgi alpha-mannosidase II"/>
    <property type="match status" value="1"/>
</dbReference>
<keyword evidence="9 10" id="KW-0326">Glycosidase</keyword>
<dbReference type="Gene3D" id="2.70.98.30">
    <property type="entry name" value="Golgi alpha-mannosidase II, domain 4"/>
    <property type="match status" value="1"/>
</dbReference>
<dbReference type="SMART" id="SM00872">
    <property type="entry name" value="Alpha-mann_mid"/>
    <property type="match status" value="1"/>
</dbReference>
<comment type="similarity">
    <text evidence="2 10">Belongs to the glycosyl hydrolase 38 family.</text>
</comment>
<evidence type="ECO:0000256" key="6">
    <source>
        <dbReference type="ARBA" id="ARBA00022833"/>
    </source>
</evidence>
<evidence type="ECO:0000256" key="3">
    <source>
        <dbReference type="ARBA" id="ARBA00012752"/>
    </source>
</evidence>
<evidence type="ECO:0000256" key="10">
    <source>
        <dbReference type="RuleBase" id="RU361199"/>
    </source>
</evidence>
<dbReference type="SUPFAM" id="SSF74650">
    <property type="entry name" value="Galactose mutarotase-like"/>
    <property type="match status" value="1"/>
</dbReference>
<evidence type="ECO:0000256" key="2">
    <source>
        <dbReference type="ARBA" id="ARBA00009792"/>
    </source>
</evidence>
<keyword evidence="8" id="KW-0325">Glycoprotein</keyword>
<keyword evidence="6 10" id="KW-0862">Zinc</keyword>
<dbReference type="InterPro" id="IPR050843">
    <property type="entry name" value="Glycosyl_Hydrlase_38"/>
</dbReference>
<keyword evidence="5 10" id="KW-0378">Hydrolase</keyword>
<sequence length="1044" mass="118058">MRRRWNVISLLWLLQPLFWIIICSGWFHAAAAAEEEDSELLQFGARFYNTSASLVNGKLNVHLVCHTHDDVGWLKTVDQYFVGSNNSIQVAAVQYVLDSVVAALQEDPNRKFIYVEQAFFQRWWREQTPRMQNIVRKLVKRGQFEFINGGYCMHDEAATHYVDMIDQTTLGHRYIKQQFDVTPRIGWQIDPFGHSAVQAYLLGAEMGFDAFFFARADYQDLLQRRKDRTMEMIWQGSKSLGSSAEIFTGILWHHYEPPSGFTFDISSKNSPIQDDARLNEYNLPELVDLFVEYAQNQSNEYQTNHLMWTMGDDFAYTYANTWFKQMDKLIHHVNLDGRVNVLYSTPSMYVDAVNAANETWPLKTGDFFPYADRPHCYWTGYFTSRSAFKGYVRKLSGFLQAARQLEFLVGKNQTGPNTDSLEEAMAIVQHHDGVSGTEKQHVANDYAQRLAIGSAEAEKVFNSALAALIGSATLAAEQHVGGRKNSSFEQRRCPLLNISYCPTSEAELPFGKSLVVVVYNPLGWSREEYIHFPVSSAVLLEVIDGAGNSVPSQLLPLPQSAYRLRKFYMDGDEASMTSNNYDNPLFHLVFSAVVPPLGYTTFRVRRASSSKTNISIKSTMETQHTTPTVELTSSQLQLSFSSSTGLLTQLTNSKAGVSTAVQQSYCWYNASDGLTEEDPYQASGAYLFRPNTSTCFRFTNADESSMTIVRGPLVEEVHQSFAPWLSQVIRIYKDSAYAEVQFTVGPIPIDDGLGKEVVTKLTTNLTSNNEFYTDSNGRDFLKRVRDQRTDWDLEVKEPVAGNYYPLNLGIYLKDNTTDFSVLVDRALGGSSIVDGEIELMLHRRLLYDDRRGVGEALNETVCNSNGNCEGLTVQGSFSVYIGLSEQSAQWRRVHGQQVLMPLQFAFSVLEDGNEAAIRSPQFSAMQPFYELPPNVAIITLQEVYEDDDSKVLIRLANIFEVEESELSKNATVNLQSLFANREINDVEEVSLSANQKKSQMKKMQWHIRGASGSQTSSSRDRDPMSNKYSVVLAPMEIRTFLIEF</sequence>
<dbReference type="PANTHER" id="PTHR11607:SF3">
    <property type="entry name" value="LYSOSOMAL ALPHA-MANNOSIDASE"/>
    <property type="match status" value="1"/>
</dbReference>
<dbReference type="SUPFAM" id="SSF88688">
    <property type="entry name" value="Families 57/38 glycoside transferase middle domain"/>
    <property type="match status" value="1"/>
</dbReference>
<organism evidence="13 14">
    <name type="scientific">Sphagnum troendelagicum</name>
    <dbReference type="NCBI Taxonomy" id="128251"/>
    <lineage>
        <taxon>Eukaryota</taxon>
        <taxon>Viridiplantae</taxon>
        <taxon>Streptophyta</taxon>
        <taxon>Embryophyta</taxon>
        <taxon>Bryophyta</taxon>
        <taxon>Sphagnophytina</taxon>
        <taxon>Sphagnopsida</taxon>
        <taxon>Sphagnales</taxon>
        <taxon>Sphagnaceae</taxon>
        <taxon>Sphagnum</taxon>
    </lineage>
</organism>
<dbReference type="CDD" id="cd10810">
    <property type="entry name" value="GH38N_AMII_LAM_like"/>
    <property type="match status" value="1"/>
</dbReference>
<name>A0ABP0UFH2_9BRYO</name>